<protein>
    <submittedName>
        <fullName evidence="1">Uncharacterized protein</fullName>
    </submittedName>
</protein>
<feature type="non-terminal residue" evidence="1">
    <location>
        <position position="72"/>
    </location>
</feature>
<comment type="caution">
    <text evidence="1">The sequence shown here is derived from an EMBL/GenBank/DDBJ whole genome shotgun (WGS) entry which is preliminary data.</text>
</comment>
<evidence type="ECO:0000313" key="2">
    <source>
        <dbReference type="Proteomes" id="UP001233999"/>
    </source>
</evidence>
<proteinExistence type="predicted"/>
<evidence type="ECO:0000313" key="1">
    <source>
        <dbReference type="EMBL" id="KAJ9577319.1"/>
    </source>
</evidence>
<organism evidence="1 2">
    <name type="scientific">Diploptera punctata</name>
    <name type="common">Pacific beetle cockroach</name>
    <dbReference type="NCBI Taxonomy" id="6984"/>
    <lineage>
        <taxon>Eukaryota</taxon>
        <taxon>Metazoa</taxon>
        <taxon>Ecdysozoa</taxon>
        <taxon>Arthropoda</taxon>
        <taxon>Hexapoda</taxon>
        <taxon>Insecta</taxon>
        <taxon>Pterygota</taxon>
        <taxon>Neoptera</taxon>
        <taxon>Polyneoptera</taxon>
        <taxon>Dictyoptera</taxon>
        <taxon>Blattodea</taxon>
        <taxon>Blaberoidea</taxon>
        <taxon>Blaberidae</taxon>
        <taxon>Diplopterinae</taxon>
        <taxon>Diploptera</taxon>
    </lineage>
</organism>
<keyword evidence="2" id="KW-1185">Reference proteome</keyword>
<name>A0AAD8E589_DIPPU</name>
<dbReference type="Proteomes" id="UP001233999">
    <property type="component" value="Unassembled WGS sequence"/>
</dbReference>
<accession>A0AAD8E589</accession>
<reference evidence="1" key="2">
    <citation type="submission" date="2023-05" db="EMBL/GenBank/DDBJ databases">
        <authorList>
            <person name="Fouks B."/>
        </authorList>
    </citation>
    <scope>NUCLEOTIDE SEQUENCE</scope>
    <source>
        <strain evidence="1">Stay&amp;Tobe</strain>
        <tissue evidence="1">Testes</tissue>
    </source>
</reference>
<gene>
    <name evidence="1" type="ORF">L9F63_006158</name>
</gene>
<feature type="non-terminal residue" evidence="1">
    <location>
        <position position="1"/>
    </location>
</feature>
<sequence>FNPQYFHDRCFVVLICLLLFPLLIFPQISARHIVLFFFHFIDHYIWFDEVIQHMITFVTFSADWLCIETISC</sequence>
<reference evidence="1" key="1">
    <citation type="journal article" date="2023" name="IScience">
        <title>Live-bearing cockroach genome reveals convergent evolutionary mechanisms linked to viviparity in insects and beyond.</title>
        <authorList>
            <person name="Fouks B."/>
            <person name="Harrison M.C."/>
            <person name="Mikhailova A.A."/>
            <person name="Marchal E."/>
            <person name="English S."/>
            <person name="Carruthers M."/>
            <person name="Jennings E.C."/>
            <person name="Chiamaka E.L."/>
            <person name="Frigard R.A."/>
            <person name="Pippel M."/>
            <person name="Attardo G.M."/>
            <person name="Benoit J.B."/>
            <person name="Bornberg-Bauer E."/>
            <person name="Tobe S.S."/>
        </authorList>
    </citation>
    <scope>NUCLEOTIDE SEQUENCE</scope>
    <source>
        <strain evidence="1">Stay&amp;Tobe</strain>
    </source>
</reference>
<dbReference type="AlphaFoldDB" id="A0AAD8E589"/>
<dbReference type="EMBL" id="JASPKZ010009367">
    <property type="protein sequence ID" value="KAJ9577319.1"/>
    <property type="molecule type" value="Genomic_DNA"/>
</dbReference>